<dbReference type="GO" id="GO:0006508">
    <property type="term" value="P:proteolysis"/>
    <property type="evidence" value="ECO:0007669"/>
    <property type="project" value="InterPro"/>
</dbReference>
<dbReference type="PANTHER" id="PTHR30023:SF0">
    <property type="entry name" value="PENICILLIN-SENSITIVE CARBOXYPEPTIDASE A"/>
    <property type="match status" value="1"/>
</dbReference>
<dbReference type="EMBL" id="NBBI01000004">
    <property type="protein sequence ID" value="OWK29401.1"/>
    <property type="molecule type" value="Genomic_DNA"/>
</dbReference>
<protein>
    <submittedName>
        <fullName evidence="3">D-alanyl-D-alanine carboxypeptidase</fullName>
        <ecNumber evidence="3">3.4.16.4</ecNumber>
    </submittedName>
</protein>
<reference evidence="3 4" key="1">
    <citation type="submission" date="2017-03" db="EMBL/GenBank/DDBJ databases">
        <title>Genome sequence of Sphingomonas dokdonensis DSM 21029.</title>
        <authorList>
            <person name="Poehlein A."/>
            <person name="Wuebbeler J.H."/>
            <person name="Steinbuechel A."/>
            <person name="Daniel R."/>
        </authorList>
    </citation>
    <scope>NUCLEOTIDE SEQUENCE [LARGE SCALE GENOMIC DNA]</scope>
    <source>
        <strain evidence="3 4">DSM 21029</strain>
    </source>
</reference>
<dbReference type="GO" id="GO:0000270">
    <property type="term" value="P:peptidoglycan metabolic process"/>
    <property type="evidence" value="ECO:0007669"/>
    <property type="project" value="TreeGrafter"/>
</dbReference>
<evidence type="ECO:0000313" key="4">
    <source>
        <dbReference type="Proteomes" id="UP000197290"/>
    </source>
</evidence>
<dbReference type="Gene3D" id="3.40.710.10">
    <property type="entry name" value="DD-peptidase/beta-lactamase superfamily"/>
    <property type="match status" value="2"/>
</dbReference>
<dbReference type="GO" id="GO:0009002">
    <property type="term" value="F:serine-type D-Ala-D-Ala carboxypeptidase activity"/>
    <property type="evidence" value="ECO:0007669"/>
    <property type="project" value="UniProtKB-EC"/>
</dbReference>
<dbReference type="PANTHER" id="PTHR30023">
    <property type="entry name" value="D-ALANYL-D-ALANINE CARBOXYPEPTIDASE"/>
    <property type="match status" value="1"/>
</dbReference>
<dbReference type="Pfam" id="PF02113">
    <property type="entry name" value="Peptidase_S13"/>
    <property type="match status" value="1"/>
</dbReference>
<evidence type="ECO:0000256" key="2">
    <source>
        <dbReference type="ARBA" id="ARBA00022801"/>
    </source>
</evidence>
<keyword evidence="3" id="KW-0645">Protease</keyword>
<dbReference type="RefSeq" id="WP_245829431.1">
    <property type="nucleotide sequence ID" value="NZ_NBBI01000004.1"/>
</dbReference>
<keyword evidence="3" id="KW-0121">Carboxypeptidase</keyword>
<accession>A0A245ZI28</accession>
<dbReference type="NCBIfam" id="TIGR00666">
    <property type="entry name" value="PBP4"/>
    <property type="match status" value="1"/>
</dbReference>
<evidence type="ECO:0000313" key="3">
    <source>
        <dbReference type="EMBL" id="OWK29401.1"/>
    </source>
</evidence>
<evidence type="ECO:0000256" key="1">
    <source>
        <dbReference type="ARBA" id="ARBA00006096"/>
    </source>
</evidence>
<name>A0A245ZI28_9SPHN</name>
<comment type="caution">
    <text evidence="3">The sequence shown here is derived from an EMBL/GenBank/DDBJ whole genome shotgun (WGS) entry which is preliminary data.</text>
</comment>
<dbReference type="EC" id="3.4.16.4" evidence="3"/>
<dbReference type="AlphaFoldDB" id="A0A245ZI28"/>
<organism evidence="3 4">
    <name type="scientific">Sphingomonas dokdonensis</name>
    <dbReference type="NCBI Taxonomy" id="344880"/>
    <lineage>
        <taxon>Bacteria</taxon>
        <taxon>Pseudomonadati</taxon>
        <taxon>Pseudomonadota</taxon>
        <taxon>Alphaproteobacteria</taxon>
        <taxon>Sphingomonadales</taxon>
        <taxon>Sphingomonadaceae</taxon>
        <taxon>Sphingomonas</taxon>
    </lineage>
</organism>
<dbReference type="Proteomes" id="UP000197290">
    <property type="component" value="Unassembled WGS sequence"/>
</dbReference>
<dbReference type="InterPro" id="IPR000667">
    <property type="entry name" value="Peptidase_S13"/>
</dbReference>
<keyword evidence="2 3" id="KW-0378">Hydrolase</keyword>
<dbReference type="InterPro" id="IPR012338">
    <property type="entry name" value="Beta-lactam/transpept-like"/>
</dbReference>
<dbReference type="PRINTS" id="PR00922">
    <property type="entry name" value="DADACBPTASE3"/>
</dbReference>
<proteinExistence type="inferred from homology"/>
<sequence>MMLILLPLLAAAAADAPAPAPSVSPEVSAALATAAEGTRIGLLVVDEAGREVVAVRPDERFVPASNTKLYTTATAFAMLDTSAPDAGAGASVRLEPRGPARDVVLIGAGDARLSSAANCQSDCLSTLAEAVARETRVVGDVIGDDTAFPDEHWPAGMSWNNMVGKYGTAVSALTIDDNEVAVTIRPGAVGAAAEATGDGYFRLDNRVVTVPAGGKRSIGYMREPGSDLLRLTGTIPADAAPYEIAVGVDDPAHRAAWRLAALLRAAGVRVTGKVGVRHRALMPADDPAVRGGAPAAKPPLAPVLARVVPASLGEDLVHTNKVSQNLHTELLLRRVGSVSGSGSVADGHAAMDKVLKEAGIARWQYDFGDGSGMSNYNRVTPRASVTLLRWGAGQPWGAAWRQTLPIAGQDGTLRNRFKGTLLEGKLFAKTGSLNAANALAGYFTARSGRQFTFAAYANDMPGDVSATAAIDAALVAVAEAH</sequence>
<gene>
    <name evidence="3" type="primary">dac</name>
    <name evidence="3" type="ORF">SPDO_23860</name>
</gene>
<comment type="similarity">
    <text evidence="1">Belongs to the peptidase S13 family.</text>
</comment>
<keyword evidence="4" id="KW-1185">Reference proteome</keyword>
<dbReference type="SUPFAM" id="SSF56601">
    <property type="entry name" value="beta-lactamase/transpeptidase-like"/>
    <property type="match status" value="1"/>
</dbReference>
<dbReference type="Gene3D" id="3.50.80.20">
    <property type="entry name" value="D-Ala-D-Ala carboxypeptidase C, peptidase S13"/>
    <property type="match status" value="1"/>
</dbReference>